<protein>
    <recommendedName>
        <fullName evidence="4">Small-conductance mechanosensitive ion channel</fullName>
    </recommendedName>
</protein>
<dbReference type="Proteomes" id="UP000228767">
    <property type="component" value="Unassembled WGS sequence"/>
</dbReference>
<keyword evidence="1" id="KW-0812">Transmembrane</keyword>
<dbReference type="InterPro" id="IPR045275">
    <property type="entry name" value="MscS_archaea/bacteria_type"/>
</dbReference>
<proteinExistence type="predicted"/>
<dbReference type="PANTHER" id="PTHR30221">
    <property type="entry name" value="SMALL-CONDUCTANCE MECHANOSENSITIVE CHANNEL"/>
    <property type="match status" value="1"/>
</dbReference>
<evidence type="ECO:0000313" key="3">
    <source>
        <dbReference type="Proteomes" id="UP000228767"/>
    </source>
</evidence>
<dbReference type="Gene3D" id="1.10.287.1260">
    <property type="match status" value="2"/>
</dbReference>
<sequence length="229" mass="24502">MLLQTWSEVLVQSFQQLGTEVVLFLPLLLASIIIFILGWIFGSFVGSLIAHIVRSLRIDRALDNVGVNELAERAGFEFSAGGFIGGLVKWFIIIVFLVAALNVLGLDTVNEFLIEFVISYLPRVIVAALVLLFGSVLADVVGHVVAGSARAARVASASFIASVCRWSIWIFAILIALVELGIGAAFIQTIFTGIVAALSLALGLSFGLGGRDAASDYLKHLKREIGGKE</sequence>
<dbReference type="InterPro" id="IPR008910">
    <property type="entry name" value="MSC_TM_helix"/>
</dbReference>
<feature type="transmembrane region" description="Helical" evidence="1">
    <location>
        <begin position="124"/>
        <end position="145"/>
    </location>
</feature>
<dbReference type="EMBL" id="PCYI01000010">
    <property type="protein sequence ID" value="PIR45023.1"/>
    <property type="molecule type" value="Genomic_DNA"/>
</dbReference>
<reference evidence="2 3" key="1">
    <citation type="submission" date="2017-09" db="EMBL/GenBank/DDBJ databases">
        <title>Depth-based differentiation of microbial function through sediment-hosted aquifers and enrichment of novel symbionts in the deep terrestrial subsurface.</title>
        <authorList>
            <person name="Probst A.J."/>
            <person name="Ladd B."/>
            <person name="Jarett J.K."/>
            <person name="Geller-Mcgrath D.E."/>
            <person name="Sieber C.M."/>
            <person name="Emerson J.B."/>
            <person name="Anantharaman K."/>
            <person name="Thomas B.C."/>
            <person name="Malmstrom R."/>
            <person name="Stieglmeier M."/>
            <person name="Klingl A."/>
            <person name="Woyke T."/>
            <person name="Ryan C.M."/>
            <person name="Banfield J.F."/>
        </authorList>
    </citation>
    <scope>NUCLEOTIDE SEQUENCE [LARGE SCALE GENOMIC DNA]</scope>
    <source>
        <strain evidence="2">CG10_big_fil_rev_8_21_14_0_10_51_16</strain>
    </source>
</reference>
<gene>
    <name evidence="2" type="ORF">COV10_01725</name>
</gene>
<organism evidence="2 3">
    <name type="scientific">Candidatus Vogelbacteria bacterium CG10_big_fil_rev_8_21_14_0_10_51_16</name>
    <dbReference type="NCBI Taxonomy" id="1975045"/>
    <lineage>
        <taxon>Bacteria</taxon>
        <taxon>Candidatus Vogeliibacteriota</taxon>
    </lineage>
</organism>
<dbReference type="GO" id="GO:0008381">
    <property type="term" value="F:mechanosensitive monoatomic ion channel activity"/>
    <property type="evidence" value="ECO:0007669"/>
    <property type="project" value="InterPro"/>
</dbReference>
<keyword evidence="1" id="KW-0472">Membrane</keyword>
<feature type="transmembrane region" description="Helical" evidence="1">
    <location>
        <begin position="184"/>
        <end position="209"/>
    </location>
</feature>
<evidence type="ECO:0008006" key="4">
    <source>
        <dbReference type="Google" id="ProtNLM"/>
    </source>
</evidence>
<evidence type="ECO:0000256" key="1">
    <source>
        <dbReference type="SAM" id="Phobius"/>
    </source>
</evidence>
<comment type="caution">
    <text evidence="2">The sequence shown here is derived from an EMBL/GenBank/DDBJ whole genome shotgun (WGS) entry which is preliminary data.</text>
</comment>
<accession>A0A2H0REU9</accession>
<dbReference type="AlphaFoldDB" id="A0A2H0REU9"/>
<keyword evidence="1" id="KW-1133">Transmembrane helix</keyword>
<feature type="transmembrane region" description="Helical" evidence="1">
    <location>
        <begin position="83"/>
        <end position="104"/>
    </location>
</feature>
<dbReference type="Pfam" id="PF05552">
    <property type="entry name" value="MS_channel_1st_1"/>
    <property type="match status" value="2"/>
</dbReference>
<evidence type="ECO:0000313" key="2">
    <source>
        <dbReference type="EMBL" id="PIR45023.1"/>
    </source>
</evidence>
<feature type="transmembrane region" description="Helical" evidence="1">
    <location>
        <begin position="157"/>
        <end position="178"/>
    </location>
</feature>
<name>A0A2H0REU9_9BACT</name>
<feature type="transmembrane region" description="Helical" evidence="1">
    <location>
        <begin position="23"/>
        <end position="50"/>
    </location>
</feature>
<dbReference type="PANTHER" id="PTHR30221:SF1">
    <property type="entry name" value="SMALL-CONDUCTANCE MECHANOSENSITIVE CHANNEL"/>
    <property type="match status" value="1"/>
</dbReference>